<sequence length="538" mass="60316">MGNKATDIETGHVSNIGENMAAYSRSERSYDSQQGKVSLEGNQVFFKVPVTGRHRLSLFLFSLVTGLVTLALPLLVGLTNTAQEEYLYSGLMLTKGLLPYGDIFSTGGFLYYVIVGLSYLLGSPLWLLLPYVMAFYVSGIYLYRLVGYLTRKEDLAMATSLLFYLLNGSLGFGGLYPVQLALPFVLIGLWFLAKYLAGQALDESFMVYGFLGALSLLLDPRTIIFWLLSSVLVLSVSFKRKERARGFYQLLATIFGSIIVFYTASYFLINLQILDNYVGQALVYRLTALSQGGENLWVAFGVQLLMMVGAGLATGMLLMFKTSAGQVGLRHLQGFIALIFLLMAVFALFSRSFAPYLLLDSLPYGLLLTASYLSARRDDTQKVKSHRRQKEGRVNDKVFMDMMKAHAYLPFLVVMFGLVYPIWQGLNQSTFAADRQLVVKYLNKTANAEEKLYTWDNSTKIYEKTGLTPSSQLILPDAHTATKTNARLLEDDLLQNQASYIVVNKTLPISPAVSDNLKKNYKRQEIKGLTRFMVYRFE</sequence>
<dbReference type="RefSeq" id="WP_146567701.1">
    <property type="nucleotide sequence ID" value="NZ_VOHL01000005.1"/>
</dbReference>
<dbReference type="AlphaFoldDB" id="A0A5C5SBX6"/>
<feature type="transmembrane region" description="Helical" evidence="1">
    <location>
        <begin position="97"/>
        <end position="122"/>
    </location>
</feature>
<dbReference type="OrthoDB" id="2243499at2"/>
<feature type="transmembrane region" description="Helical" evidence="1">
    <location>
        <begin position="332"/>
        <end position="350"/>
    </location>
</feature>
<feature type="transmembrane region" description="Helical" evidence="1">
    <location>
        <begin position="56"/>
        <end position="76"/>
    </location>
</feature>
<comment type="caution">
    <text evidence="2">The sequence shown here is derived from an EMBL/GenBank/DDBJ whole genome shotgun (WGS) entry which is preliminary data.</text>
</comment>
<organism evidence="2 3">
    <name type="scientific">Streptococcus cuniculipharyngis</name>
    <dbReference type="NCBI Taxonomy" id="1562651"/>
    <lineage>
        <taxon>Bacteria</taxon>
        <taxon>Bacillati</taxon>
        <taxon>Bacillota</taxon>
        <taxon>Bacilli</taxon>
        <taxon>Lactobacillales</taxon>
        <taxon>Streptococcaceae</taxon>
        <taxon>Streptococcus</taxon>
    </lineage>
</organism>
<evidence type="ECO:0000256" key="1">
    <source>
        <dbReference type="SAM" id="Phobius"/>
    </source>
</evidence>
<evidence type="ECO:0000313" key="2">
    <source>
        <dbReference type="EMBL" id="TWS97157.1"/>
    </source>
</evidence>
<feature type="transmembrane region" description="Helical" evidence="1">
    <location>
        <begin position="128"/>
        <end position="149"/>
    </location>
</feature>
<keyword evidence="1" id="KW-1133">Transmembrane helix</keyword>
<feature type="transmembrane region" description="Helical" evidence="1">
    <location>
        <begin position="205"/>
        <end position="234"/>
    </location>
</feature>
<dbReference type="Proteomes" id="UP000317430">
    <property type="component" value="Unassembled WGS sequence"/>
</dbReference>
<evidence type="ECO:0000313" key="3">
    <source>
        <dbReference type="Proteomes" id="UP000317430"/>
    </source>
</evidence>
<feature type="transmembrane region" description="Helical" evidence="1">
    <location>
        <begin position="296"/>
        <end position="320"/>
    </location>
</feature>
<feature type="transmembrane region" description="Helical" evidence="1">
    <location>
        <begin position="405"/>
        <end position="423"/>
    </location>
</feature>
<reference evidence="2 3" key="1">
    <citation type="submission" date="2019-08" db="EMBL/GenBank/DDBJ databases">
        <authorList>
            <person name="Lei W."/>
        </authorList>
    </citation>
    <scope>NUCLEOTIDE SEQUENCE [LARGE SCALE GENOMIC DNA]</scope>
    <source>
        <strain evidence="2 3">CCUG 66496</strain>
    </source>
</reference>
<feature type="transmembrane region" description="Helical" evidence="1">
    <location>
        <begin position="356"/>
        <end position="375"/>
    </location>
</feature>
<protein>
    <submittedName>
        <fullName evidence="2">DUF2079 domain-containing protein</fullName>
    </submittedName>
</protein>
<proteinExistence type="predicted"/>
<feature type="transmembrane region" description="Helical" evidence="1">
    <location>
        <begin position="246"/>
        <end position="269"/>
    </location>
</feature>
<accession>A0A5C5SBX6</accession>
<feature type="transmembrane region" description="Helical" evidence="1">
    <location>
        <begin position="161"/>
        <end position="193"/>
    </location>
</feature>
<gene>
    <name evidence="2" type="ORF">FRX57_06050</name>
</gene>
<keyword evidence="3" id="KW-1185">Reference proteome</keyword>
<keyword evidence="1" id="KW-0472">Membrane</keyword>
<dbReference type="EMBL" id="VOHL01000005">
    <property type="protein sequence ID" value="TWS97157.1"/>
    <property type="molecule type" value="Genomic_DNA"/>
</dbReference>
<keyword evidence="1" id="KW-0812">Transmembrane</keyword>
<name>A0A5C5SBX6_9STRE</name>